<name>K0X4D6_9BACT</name>
<dbReference type="Gene3D" id="3.40.50.720">
    <property type="entry name" value="NAD(P)-binding Rossmann-like Domain"/>
    <property type="match status" value="1"/>
</dbReference>
<dbReference type="PANTHER" id="PTHR43267">
    <property type="entry name" value="TRNA THREONYLCARBAMOYLADENOSINE DEHYDRATASE"/>
    <property type="match status" value="1"/>
</dbReference>
<dbReference type="OrthoDB" id="9804286at2"/>
<organism evidence="2 3">
    <name type="scientific">Barnesiella intestinihominis YIT 11860</name>
    <dbReference type="NCBI Taxonomy" id="742726"/>
    <lineage>
        <taxon>Bacteria</taxon>
        <taxon>Pseudomonadati</taxon>
        <taxon>Bacteroidota</taxon>
        <taxon>Bacteroidia</taxon>
        <taxon>Bacteroidales</taxon>
        <taxon>Barnesiellaceae</taxon>
        <taxon>Barnesiella</taxon>
    </lineage>
</organism>
<dbReference type="InterPro" id="IPR000594">
    <property type="entry name" value="ThiF_NAD_FAD-bd"/>
</dbReference>
<evidence type="ECO:0000313" key="2">
    <source>
        <dbReference type="EMBL" id="EJZ66302.1"/>
    </source>
</evidence>
<dbReference type="GeneID" id="77850048"/>
<comment type="caution">
    <text evidence="2">The sequence shown here is derived from an EMBL/GenBank/DDBJ whole genome shotgun (WGS) entry which is preliminary data.</text>
</comment>
<accession>K0X4D6</accession>
<dbReference type="Pfam" id="PF00899">
    <property type="entry name" value="ThiF"/>
    <property type="match status" value="1"/>
</dbReference>
<dbReference type="GO" id="GO:0008641">
    <property type="term" value="F:ubiquitin-like modifier activating enzyme activity"/>
    <property type="evidence" value="ECO:0007669"/>
    <property type="project" value="InterPro"/>
</dbReference>
<dbReference type="HOGENOM" id="CLU_670248_0_0_10"/>
<sequence length="410" mass="46043">MEPIVYIYQDHLQDFWNSGQSQCFGAAFEWKGEQVYHVYIKYPQVAPTGYSMPCLFRVVDTDDYEKAEDVALSVYASMPEEAKRVPVVIVCIHVEDTNVSSRAFIVDDGRIIEAVVKYVPRKSELYTRSKGLLEVGALEAKKVLIVGLGSGGAPIAVELAKAGVGHFILMDFDRIELHNIARHICGVNELGRLKVNAVKDAILLKNPYAQVETYDIDMNKHLDILEKCVAESDLTIAATDEYASRYNINARLVKLGKVGLFGRAVTRAEGGDILRVRPGGPCYACLTGNPIYHQNDEITDVRRARELGVIPAYVSDEDAHAMVQVGLSTDIAPINNMMVKLALNELSRGIECGISSLIEELTYDYYIWANRRDFQFANWAPFNRNPNRHLTILRWYGVKLKKDSECLECR</sequence>
<dbReference type="STRING" id="742726.HMPREF9448_00479"/>
<dbReference type="GO" id="GO:0061504">
    <property type="term" value="P:cyclic threonylcarbamoyladenosine biosynthetic process"/>
    <property type="evidence" value="ECO:0007669"/>
    <property type="project" value="TreeGrafter"/>
</dbReference>
<proteinExistence type="predicted"/>
<dbReference type="PANTHER" id="PTHR43267:SF3">
    <property type="entry name" value="THIF PROTEIN"/>
    <property type="match status" value="1"/>
</dbReference>
<dbReference type="AlphaFoldDB" id="K0X4D6"/>
<dbReference type="SUPFAM" id="SSF69572">
    <property type="entry name" value="Activating enzymes of the ubiquitin-like proteins"/>
    <property type="match status" value="1"/>
</dbReference>
<evidence type="ECO:0000313" key="3">
    <source>
        <dbReference type="Proteomes" id="UP000006044"/>
    </source>
</evidence>
<dbReference type="EMBL" id="ADLE01000001">
    <property type="protein sequence ID" value="EJZ66302.1"/>
    <property type="molecule type" value="Genomic_DNA"/>
</dbReference>
<dbReference type="eggNOG" id="COG0476">
    <property type="taxonomic scope" value="Bacteria"/>
</dbReference>
<feature type="domain" description="THIF-type NAD/FAD binding fold" evidence="1">
    <location>
        <begin position="137"/>
        <end position="337"/>
    </location>
</feature>
<dbReference type="GO" id="GO:0061503">
    <property type="term" value="F:tRNA threonylcarbamoyladenosine dehydratase"/>
    <property type="evidence" value="ECO:0007669"/>
    <property type="project" value="TreeGrafter"/>
</dbReference>
<evidence type="ECO:0000259" key="1">
    <source>
        <dbReference type="Pfam" id="PF00899"/>
    </source>
</evidence>
<protein>
    <recommendedName>
        <fullName evidence="1">THIF-type NAD/FAD binding fold domain-containing protein</fullName>
    </recommendedName>
</protein>
<dbReference type="Proteomes" id="UP000006044">
    <property type="component" value="Unassembled WGS sequence"/>
</dbReference>
<dbReference type="InterPro" id="IPR045886">
    <property type="entry name" value="ThiF/MoeB/HesA"/>
</dbReference>
<gene>
    <name evidence="2" type="ORF">HMPREF9448_00479</name>
</gene>
<keyword evidence="3" id="KW-1185">Reference proteome</keyword>
<reference evidence="2 3" key="1">
    <citation type="submission" date="2012-08" db="EMBL/GenBank/DDBJ databases">
        <title>The Genome Sequence of Barnesiella intestinihominis YIT 11860.</title>
        <authorList>
            <consortium name="The Broad Institute Genome Sequencing Platform"/>
            <person name="Earl A."/>
            <person name="Ward D."/>
            <person name="Feldgarden M."/>
            <person name="Gevers D."/>
            <person name="Morotomi M."/>
            <person name="Walker B."/>
            <person name="Young S.K."/>
            <person name="Zeng Q."/>
            <person name="Gargeya S."/>
            <person name="Fitzgerald M."/>
            <person name="Haas B."/>
            <person name="Abouelleil A."/>
            <person name="Alvarado L."/>
            <person name="Arachchi H.M."/>
            <person name="Berlin A.M."/>
            <person name="Chapman S.B."/>
            <person name="Goldberg J."/>
            <person name="Griggs A."/>
            <person name="Gujja S."/>
            <person name="Hansen M."/>
            <person name="Howarth C."/>
            <person name="Imamovic A."/>
            <person name="Larimer J."/>
            <person name="McCowen C."/>
            <person name="Montmayeur A."/>
            <person name="Murphy C."/>
            <person name="Neiman D."/>
            <person name="Pearson M."/>
            <person name="Priest M."/>
            <person name="Roberts A."/>
            <person name="Saif S."/>
            <person name="Shea T."/>
            <person name="Sisk P."/>
            <person name="Sykes S."/>
            <person name="Wortman J."/>
            <person name="Nusbaum C."/>
            <person name="Birren B."/>
        </authorList>
    </citation>
    <scope>NUCLEOTIDE SEQUENCE [LARGE SCALE GENOMIC DNA]</scope>
    <source>
        <strain evidence="2 3">YIT 11860</strain>
    </source>
</reference>
<dbReference type="InterPro" id="IPR035985">
    <property type="entry name" value="Ubiquitin-activating_enz"/>
</dbReference>
<dbReference type="RefSeq" id="WP_008860976.1">
    <property type="nucleotide sequence ID" value="NZ_JH815203.1"/>
</dbReference>